<evidence type="ECO:0000259" key="2">
    <source>
        <dbReference type="PROSITE" id="PS51462"/>
    </source>
</evidence>
<dbReference type="Pfam" id="PF00293">
    <property type="entry name" value="NUDIX"/>
    <property type="match status" value="1"/>
</dbReference>
<keyword evidence="4" id="KW-1185">Reference proteome</keyword>
<dbReference type="PANTHER" id="PTHR11839">
    <property type="entry name" value="UDP/ADP-SUGAR PYROPHOSPHATASE"/>
    <property type="match status" value="1"/>
</dbReference>
<evidence type="ECO:0000313" key="3">
    <source>
        <dbReference type="EMBL" id="APT84699.1"/>
    </source>
</evidence>
<protein>
    <submittedName>
        <fullName evidence="3">ADP-ribose pyrophosphatase</fullName>
    </submittedName>
</protein>
<dbReference type="GO" id="GO:0016787">
    <property type="term" value="F:hydrolase activity"/>
    <property type="evidence" value="ECO:0007669"/>
    <property type="project" value="UniProtKB-KW"/>
</dbReference>
<feature type="domain" description="Nudix hydrolase" evidence="2">
    <location>
        <begin position="43"/>
        <end position="177"/>
    </location>
</feature>
<dbReference type="GO" id="GO:0006753">
    <property type="term" value="P:nucleoside phosphate metabolic process"/>
    <property type="evidence" value="ECO:0007669"/>
    <property type="project" value="TreeGrafter"/>
</dbReference>
<sequence length="215" mass="23759">MSSGRHQFEVVDSEVLVDAAIIAVRRDTVKMPQGRQAFREVVEHFGAVAVVAVNDQGQVALINQYRRPVDAHLWELPAGLMDVPGEDPVRCAQRELAEEAGLVAARWDLVTDIYTTPGIMDEAVRIFLASELGEIPAEAREEAVDEEADVRVQWVDFDEAVGWVCSGKVRNAIAATGLMVAHRMWSAQAPLRSVDEPFTSRPTALARRRAQESRS</sequence>
<gene>
    <name evidence="3" type="ORF">CAQU_06035</name>
</gene>
<dbReference type="InterPro" id="IPR000086">
    <property type="entry name" value="NUDIX_hydrolase_dom"/>
</dbReference>
<evidence type="ECO:0000313" key="4">
    <source>
        <dbReference type="Proteomes" id="UP000185478"/>
    </source>
</evidence>
<dbReference type="Proteomes" id="UP000185478">
    <property type="component" value="Chromosome"/>
</dbReference>
<dbReference type="EMBL" id="CP009245">
    <property type="protein sequence ID" value="APT84699.1"/>
    <property type="molecule type" value="Genomic_DNA"/>
</dbReference>
<dbReference type="KEGG" id="caqu:CAQU_06035"/>
<dbReference type="GO" id="GO:0005829">
    <property type="term" value="C:cytosol"/>
    <property type="evidence" value="ECO:0007669"/>
    <property type="project" value="TreeGrafter"/>
</dbReference>
<evidence type="ECO:0000256" key="1">
    <source>
        <dbReference type="ARBA" id="ARBA00022801"/>
    </source>
</evidence>
<accession>A0A1L7CFT1</accession>
<reference evidence="3 4" key="1">
    <citation type="submission" date="2014-08" db="EMBL/GenBank/DDBJ databases">
        <title>Complete genome sequence of Corynebacterium aquilae S-613T(T) (=DSM 44791(T)), isolated from the choana of a healthy golden eagle.</title>
        <authorList>
            <person name="Ruckert C."/>
            <person name="Albersmeier A."/>
            <person name="Winkler A."/>
            <person name="Kalinowski J."/>
        </authorList>
    </citation>
    <scope>NUCLEOTIDE SEQUENCE [LARGE SCALE GENOMIC DNA]</scope>
    <source>
        <strain evidence="3 4">S-613</strain>
    </source>
</reference>
<dbReference type="GO" id="GO:0019693">
    <property type="term" value="P:ribose phosphate metabolic process"/>
    <property type="evidence" value="ECO:0007669"/>
    <property type="project" value="TreeGrafter"/>
</dbReference>
<dbReference type="PROSITE" id="PS51462">
    <property type="entry name" value="NUDIX"/>
    <property type="match status" value="1"/>
</dbReference>
<keyword evidence="1" id="KW-0378">Hydrolase</keyword>
<organism evidence="3 4">
    <name type="scientific">Corynebacterium aquilae DSM 44791</name>
    <dbReference type="NCBI Taxonomy" id="1431546"/>
    <lineage>
        <taxon>Bacteria</taxon>
        <taxon>Bacillati</taxon>
        <taxon>Actinomycetota</taxon>
        <taxon>Actinomycetes</taxon>
        <taxon>Mycobacteriales</taxon>
        <taxon>Corynebacteriaceae</taxon>
        <taxon>Corynebacterium</taxon>
    </lineage>
</organism>
<proteinExistence type="predicted"/>
<dbReference type="PANTHER" id="PTHR11839:SF31">
    <property type="entry name" value="ADP-RIBOSE PYROPHOSPHATASE"/>
    <property type="match status" value="1"/>
</dbReference>
<dbReference type="SUPFAM" id="SSF55811">
    <property type="entry name" value="Nudix"/>
    <property type="match status" value="1"/>
</dbReference>
<dbReference type="Gene3D" id="3.90.79.10">
    <property type="entry name" value="Nucleoside Triphosphate Pyrophosphohydrolase"/>
    <property type="match status" value="1"/>
</dbReference>
<dbReference type="InterPro" id="IPR015797">
    <property type="entry name" value="NUDIX_hydrolase-like_dom_sf"/>
</dbReference>
<dbReference type="AlphaFoldDB" id="A0A1L7CFT1"/>
<dbReference type="CDD" id="cd24158">
    <property type="entry name" value="NUDIX_ADPRase_Rv1700"/>
    <property type="match status" value="1"/>
</dbReference>
<dbReference type="STRING" id="1431546.CAQU_06035"/>
<name>A0A1L7CFT1_9CORY</name>